<dbReference type="InterPro" id="IPR057251">
    <property type="entry name" value="FP_C"/>
</dbReference>
<dbReference type="Pfam" id="PF25298">
    <property type="entry name" value="Baculo_FP_2nd"/>
    <property type="match status" value="1"/>
</dbReference>
<comment type="caution">
    <text evidence="6">The sequence shown here is derived from an EMBL/GenBank/DDBJ whole genome shotgun (WGS) entry which is preliminary data.</text>
</comment>
<evidence type="ECO:0000256" key="1">
    <source>
        <dbReference type="ARBA" id="ARBA00022723"/>
    </source>
</evidence>
<feature type="coiled-coil region" evidence="4">
    <location>
        <begin position="101"/>
        <end position="128"/>
    </location>
</feature>
<dbReference type="InterPro" id="IPR013083">
    <property type="entry name" value="Znf_RING/FYVE/PHD"/>
</dbReference>
<name>A0AAV1LPA3_9NEOP</name>
<dbReference type="GO" id="GO:0008270">
    <property type="term" value="F:zinc ion binding"/>
    <property type="evidence" value="ECO:0007669"/>
    <property type="project" value="UniProtKB-KW"/>
</dbReference>
<keyword evidence="1" id="KW-0479">Metal-binding</keyword>
<evidence type="ECO:0000313" key="6">
    <source>
        <dbReference type="EMBL" id="CAK1597290.1"/>
    </source>
</evidence>
<proteinExistence type="predicted"/>
<evidence type="ECO:0000256" key="3">
    <source>
        <dbReference type="ARBA" id="ARBA00022833"/>
    </source>
</evidence>
<dbReference type="SUPFAM" id="SSF57903">
    <property type="entry name" value="FYVE/PHD zinc finger"/>
    <property type="match status" value="1"/>
</dbReference>
<gene>
    <name evidence="6" type="ORF">PARMNEM_LOCUS16538</name>
</gene>
<dbReference type="SMART" id="SM00249">
    <property type="entry name" value="PHD"/>
    <property type="match status" value="1"/>
</dbReference>
<protein>
    <recommendedName>
        <fullName evidence="5">Zinc finger PHD-type domain-containing protein</fullName>
    </recommendedName>
</protein>
<evidence type="ECO:0000259" key="5">
    <source>
        <dbReference type="SMART" id="SM00249"/>
    </source>
</evidence>
<feature type="domain" description="Zinc finger PHD-type" evidence="5">
    <location>
        <begin position="3"/>
        <end position="49"/>
    </location>
</feature>
<evidence type="ECO:0000256" key="4">
    <source>
        <dbReference type="SAM" id="Coils"/>
    </source>
</evidence>
<keyword evidence="7" id="KW-1185">Reference proteome</keyword>
<reference evidence="6 7" key="1">
    <citation type="submission" date="2023-11" db="EMBL/GenBank/DDBJ databases">
        <authorList>
            <person name="Hedman E."/>
            <person name="Englund M."/>
            <person name="Stromberg M."/>
            <person name="Nyberg Akerstrom W."/>
            <person name="Nylinder S."/>
            <person name="Jareborg N."/>
            <person name="Kallberg Y."/>
            <person name="Kronander E."/>
        </authorList>
    </citation>
    <scope>NUCLEOTIDE SEQUENCE [LARGE SCALE GENOMIC DNA]</scope>
</reference>
<dbReference type="EMBL" id="CAVLGL010000094">
    <property type="protein sequence ID" value="CAK1597290.1"/>
    <property type="molecule type" value="Genomic_DNA"/>
</dbReference>
<dbReference type="InterPro" id="IPR001965">
    <property type="entry name" value="Znf_PHD"/>
</dbReference>
<sequence>MPKCGACGKFLTSTGAVVCTVCPIMFHRGCLLVSETTNISKDWACPECKKKSRKGDNSCTPVSGIFGNISQDNVSREVNISSPCSSLSQTLDMKSGEESIAQELSRQLVTCTAEMRELRKEIGELRASVLGFGCERMDGIERRLEIIEQRQKPTGVEVAELERTVNLLQLELNDRDQEALLTDLEIGHLPEEKGENIIHTVSVLAARLGVPLEGRDIVFAERIGAVQAVVSGGSPGGAAPRGRRVVVRLARRQLRDELLRAARVRRSVTTSELGAAAPPHRLYVNERLTRYNRQLFHKVREACRKFSWRYSWTKRGRIYARQGEGKPACYIRTEDDFIRIFGSDKV</sequence>
<dbReference type="AlphaFoldDB" id="A0AAV1LPA3"/>
<keyword evidence="2" id="KW-0863">Zinc-finger</keyword>
<evidence type="ECO:0000256" key="2">
    <source>
        <dbReference type="ARBA" id="ARBA00022771"/>
    </source>
</evidence>
<organism evidence="6 7">
    <name type="scientific">Parnassius mnemosyne</name>
    <name type="common">clouded apollo</name>
    <dbReference type="NCBI Taxonomy" id="213953"/>
    <lineage>
        <taxon>Eukaryota</taxon>
        <taxon>Metazoa</taxon>
        <taxon>Ecdysozoa</taxon>
        <taxon>Arthropoda</taxon>
        <taxon>Hexapoda</taxon>
        <taxon>Insecta</taxon>
        <taxon>Pterygota</taxon>
        <taxon>Neoptera</taxon>
        <taxon>Endopterygota</taxon>
        <taxon>Lepidoptera</taxon>
        <taxon>Glossata</taxon>
        <taxon>Ditrysia</taxon>
        <taxon>Papilionoidea</taxon>
        <taxon>Papilionidae</taxon>
        <taxon>Parnassiinae</taxon>
        <taxon>Parnassini</taxon>
        <taxon>Parnassius</taxon>
        <taxon>Driopa</taxon>
    </lineage>
</organism>
<dbReference type="InterPro" id="IPR019786">
    <property type="entry name" value="Zinc_finger_PHD-type_CS"/>
</dbReference>
<dbReference type="Pfam" id="PF00628">
    <property type="entry name" value="PHD"/>
    <property type="match status" value="1"/>
</dbReference>
<dbReference type="InterPro" id="IPR019787">
    <property type="entry name" value="Znf_PHD-finger"/>
</dbReference>
<keyword evidence="3" id="KW-0862">Zinc</keyword>
<dbReference type="CDD" id="cd15489">
    <property type="entry name" value="PHD_SF"/>
    <property type="match status" value="1"/>
</dbReference>
<dbReference type="Gene3D" id="3.30.40.10">
    <property type="entry name" value="Zinc/RING finger domain, C3HC4 (zinc finger)"/>
    <property type="match status" value="1"/>
</dbReference>
<dbReference type="Proteomes" id="UP001314205">
    <property type="component" value="Unassembled WGS sequence"/>
</dbReference>
<dbReference type="PROSITE" id="PS01359">
    <property type="entry name" value="ZF_PHD_1"/>
    <property type="match status" value="1"/>
</dbReference>
<keyword evidence="4" id="KW-0175">Coiled coil</keyword>
<evidence type="ECO:0000313" key="7">
    <source>
        <dbReference type="Proteomes" id="UP001314205"/>
    </source>
</evidence>
<dbReference type="InterPro" id="IPR011011">
    <property type="entry name" value="Znf_FYVE_PHD"/>
</dbReference>
<accession>A0AAV1LPA3</accession>